<dbReference type="Gene3D" id="2.60.40.1760">
    <property type="entry name" value="glycosyl hydrolase (family 31)"/>
    <property type="match status" value="1"/>
</dbReference>
<dbReference type="RefSeq" id="XP_062636810.1">
    <property type="nucleotide sequence ID" value="XM_062780804.1"/>
</dbReference>
<comment type="similarity">
    <text evidence="2 4">Belongs to the glycosyl hydrolase 31 family.</text>
</comment>
<evidence type="ECO:0000259" key="7">
    <source>
        <dbReference type="Pfam" id="PF13802"/>
    </source>
</evidence>
<reference evidence="9" key="1">
    <citation type="journal article" date="2023" name="Mol. Phylogenet. Evol.">
        <title>Genome-scale phylogeny and comparative genomics of the fungal order Sordariales.</title>
        <authorList>
            <person name="Hensen N."/>
            <person name="Bonometti L."/>
            <person name="Westerberg I."/>
            <person name="Brannstrom I.O."/>
            <person name="Guillou S."/>
            <person name="Cros-Aarteil S."/>
            <person name="Calhoun S."/>
            <person name="Haridas S."/>
            <person name="Kuo A."/>
            <person name="Mondo S."/>
            <person name="Pangilinan J."/>
            <person name="Riley R."/>
            <person name="LaButti K."/>
            <person name="Andreopoulos B."/>
            <person name="Lipzen A."/>
            <person name="Chen C."/>
            <person name="Yan M."/>
            <person name="Daum C."/>
            <person name="Ng V."/>
            <person name="Clum A."/>
            <person name="Steindorff A."/>
            <person name="Ohm R.A."/>
            <person name="Martin F."/>
            <person name="Silar P."/>
            <person name="Natvig D.O."/>
            <person name="Lalanne C."/>
            <person name="Gautier V."/>
            <person name="Ament-Velasquez S.L."/>
            <person name="Kruys A."/>
            <person name="Hutchinson M.I."/>
            <person name="Powell A.J."/>
            <person name="Barry K."/>
            <person name="Miller A.N."/>
            <person name="Grigoriev I.V."/>
            <person name="Debuchy R."/>
            <person name="Gladieux P."/>
            <person name="Hiltunen Thoren M."/>
            <person name="Johannesson H."/>
        </authorList>
    </citation>
    <scope>NUCLEOTIDE SEQUENCE</scope>
    <source>
        <strain evidence="9">CBS 141.50</strain>
    </source>
</reference>
<dbReference type="Pfam" id="PF13802">
    <property type="entry name" value="Gal_mutarotas_2"/>
    <property type="match status" value="1"/>
</dbReference>
<name>A0AAN6ZMU2_9PEZI</name>
<feature type="domain" description="Glycoside hydrolase family 31 N-terminal" evidence="7">
    <location>
        <begin position="39"/>
        <end position="200"/>
    </location>
</feature>
<dbReference type="GO" id="GO:0004558">
    <property type="term" value="F:alpha-1,4-glucosidase activity"/>
    <property type="evidence" value="ECO:0007669"/>
    <property type="project" value="UniProtKB-EC"/>
</dbReference>
<keyword evidence="4" id="KW-0326">Glycosidase</keyword>
<evidence type="ECO:0000313" key="10">
    <source>
        <dbReference type="Proteomes" id="UP001302676"/>
    </source>
</evidence>
<dbReference type="GeneID" id="87817417"/>
<dbReference type="SUPFAM" id="SSF74650">
    <property type="entry name" value="Galactose mutarotase-like"/>
    <property type="match status" value="1"/>
</dbReference>
<evidence type="ECO:0000313" key="9">
    <source>
        <dbReference type="EMBL" id="KAK4143439.1"/>
    </source>
</evidence>
<evidence type="ECO:0000256" key="2">
    <source>
        <dbReference type="ARBA" id="ARBA00007806"/>
    </source>
</evidence>
<dbReference type="InterPro" id="IPR048395">
    <property type="entry name" value="Glyco_hydro_31_C"/>
</dbReference>
<dbReference type="InterPro" id="IPR011013">
    <property type="entry name" value="Gal_mutarotase_sf_dom"/>
</dbReference>
<feature type="domain" description="Glycosyl hydrolase family 31 C-terminal" evidence="8">
    <location>
        <begin position="627"/>
        <end position="728"/>
    </location>
</feature>
<comment type="caution">
    <text evidence="9">The sequence shown here is derived from an EMBL/GenBank/DDBJ whole genome shotgun (WGS) entry which is preliminary data.</text>
</comment>
<dbReference type="InterPro" id="IPR000322">
    <property type="entry name" value="Glyco_hydro_31_TIM"/>
</dbReference>
<dbReference type="GO" id="GO:0005975">
    <property type="term" value="P:carbohydrate metabolic process"/>
    <property type="evidence" value="ECO:0007669"/>
    <property type="project" value="InterPro"/>
</dbReference>
<accession>A0AAN6ZMU2</accession>
<evidence type="ECO:0000256" key="5">
    <source>
        <dbReference type="SAM" id="MobiDB-lite"/>
    </source>
</evidence>
<dbReference type="InterPro" id="IPR017853">
    <property type="entry name" value="GH"/>
</dbReference>
<comment type="catalytic activity">
    <reaction evidence="1">
        <text>Hydrolysis of terminal, non-reducing (1-&gt;4)-linked alpha-D-glucose residues with release of alpha-D-glucose.</text>
        <dbReference type="EC" id="3.2.1.20"/>
    </reaction>
</comment>
<protein>
    <recommendedName>
        <fullName evidence="3">alpha-glucosidase</fullName>
        <ecNumber evidence="3">3.2.1.20</ecNumber>
    </recommendedName>
</protein>
<feature type="domain" description="Glycoside hydrolase family 31 TIM barrel" evidence="6">
    <location>
        <begin position="256"/>
        <end position="618"/>
    </location>
</feature>
<dbReference type="GO" id="GO:0030246">
    <property type="term" value="F:carbohydrate binding"/>
    <property type="evidence" value="ECO:0007669"/>
    <property type="project" value="InterPro"/>
</dbReference>
<dbReference type="EMBL" id="MU853586">
    <property type="protein sequence ID" value="KAK4143439.1"/>
    <property type="molecule type" value="Genomic_DNA"/>
</dbReference>
<dbReference type="SUPFAM" id="SSF51445">
    <property type="entry name" value="(Trans)glycosidases"/>
    <property type="match status" value="1"/>
</dbReference>
<evidence type="ECO:0000256" key="1">
    <source>
        <dbReference type="ARBA" id="ARBA00001657"/>
    </source>
</evidence>
<sequence>MPPQKERIPSSWALSPSQQDGHSPSLKLHSSDPSLPFEFSFEAVRPNVFRTIFQSETHPVPPYPSVLQMEAKLEGIQPTVTSTDKSRKIQMADITANVDFAGETPLVSILIEGQNFPILQDLPNRGYVVDGEGIAHYTRYNRNTLHVGLGEKAAPMNLSGRRFELSATDSFGYDAYRTDPLYKNIPLLINATPEGCVATFSTSHGRGQYSIGSEMDGMWGFYKVYRHDYGGLEEYTIVGKTLKDVVRTYADLAGYPLLVPRWAFGYLSGGMKYSMLDEPPAHEAMMEFARKLREHDIPCSAHQMSSGYTVSATPPKTRNVFTWNRHRFPDPEGWIKAYHELGIRLIANIKPYVIGSHPDYEKLKAAGALFTDPRTGKTAVTKLWSAGGGESADGGHIDFTSKAGFDWWYNGVKELAQQGIDCMWNDNNEYTIPDDDWHCALDLPLLSPLPNVPIPQPGVASRKVGVWGRNMHTELHGKASHDALVAVNPDTRPFVLTRSATAGTMRFAASTWSGDNVTSWAGMKGANALSLNAGMSLLQCYGHDIGGFEGPQPGPELLLRWVQLGIHSPRFAINCFKTAADNNSVGDVIEPWMYPSITHLIRRAIKRRYALIPYLYALMLESHRSATPPQRWTGWGYESDPEVWTNPAITDGETQYWLGDALLIGGVYESGVSKGRMYLPRAADTESDEGYMNTNAPFQYLEAGQWVDIDAEWHGAGIPVLARVGAAIPVGRDVQVLSAGESENVADLPRDDYRGVEIFPPRGQSKAGQWHVTVWREDDGVSAVGKNRVSSYALAYTATGAASAAGEIRVRFERDESSGFVVPWRALVVILPPGDERKVVSDDGKVVVEIGVDEHSRNRFELQG</sequence>
<feature type="region of interest" description="Disordered" evidence="5">
    <location>
        <begin position="1"/>
        <end position="29"/>
    </location>
</feature>
<dbReference type="CDD" id="cd14752">
    <property type="entry name" value="GH31_N"/>
    <property type="match status" value="1"/>
</dbReference>
<dbReference type="PANTHER" id="PTHR22762:SF165">
    <property type="entry name" value="PUTATIVE (AFU_ORTHOLOGUE AFUA_1G06560)-RELATED"/>
    <property type="match status" value="1"/>
</dbReference>
<evidence type="ECO:0000256" key="3">
    <source>
        <dbReference type="ARBA" id="ARBA00012741"/>
    </source>
</evidence>
<dbReference type="AlphaFoldDB" id="A0AAN6ZMU2"/>
<dbReference type="Gene3D" id="3.20.20.80">
    <property type="entry name" value="Glycosidases"/>
    <property type="match status" value="1"/>
</dbReference>
<dbReference type="PANTHER" id="PTHR22762">
    <property type="entry name" value="ALPHA-GLUCOSIDASE"/>
    <property type="match status" value="1"/>
</dbReference>
<evidence type="ECO:0000259" key="6">
    <source>
        <dbReference type="Pfam" id="PF01055"/>
    </source>
</evidence>
<evidence type="ECO:0000256" key="4">
    <source>
        <dbReference type="RuleBase" id="RU361185"/>
    </source>
</evidence>
<reference evidence="9" key="2">
    <citation type="submission" date="2023-05" db="EMBL/GenBank/DDBJ databases">
        <authorList>
            <consortium name="Lawrence Berkeley National Laboratory"/>
            <person name="Steindorff A."/>
            <person name="Hensen N."/>
            <person name="Bonometti L."/>
            <person name="Westerberg I."/>
            <person name="Brannstrom I.O."/>
            <person name="Guillou S."/>
            <person name="Cros-Aarteil S."/>
            <person name="Calhoun S."/>
            <person name="Haridas S."/>
            <person name="Kuo A."/>
            <person name="Mondo S."/>
            <person name="Pangilinan J."/>
            <person name="Riley R."/>
            <person name="Labutti K."/>
            <person name="Andreopoulos B."/>
            <person name="Lipzen A."/>
            <person name="Chen C."/>
            <person name="Yanf M."/>
            <person name="Daum C."/>
            <person name="Ng V."/>
            <person name="Clum A."/>
            <person name="Ohm R."/>
            <person name="Martin F."/>
            <person name="Silar P."/>
            <person name="Natvig D."/>
            <person name="Lalanne C."/>
            <person name="Gautier V."/>
            <person name="Ament-Velasquez S.L."/>
            <person name="Kruys A."/>
            <person name="Hutchinson M.I."/>
            <person name="Powell A.J."/>
            <person name="Barry K."/>
            <person name="Miller A.N."/>
            <person name="Grigoriev I.V."/>
            <person name="Debuchy R."/>
            <person name="Gladieux P."/>
            <person name="Thoren M.H."/>
            <person name="Johannesson H."/>
        </authorList>
    </citation>
    <scope>NUCLEOTIDE SEQUENCE</scope>
    <source>
        <strain evidence="9">CBS 141.50</strain>
    </source>
</reference>
<proteinExistence type="inferred from homology"/>
<organism evidence="9 10">
    <name type="scientific">Dichotomopilus funicola</name>
    <dbReference type="NCBI Taxonomy" id="1934379"/>
    <lineage>
        <taxon>Eukaryota</taxon>
        <taxon>Fungi</taxon>
        <taxon>Dikarya</taxon>
        <taxon>Ascomycota</taxon>
        <taxon>Pezizomycotina</taxon>
        <taxon>Sordariomycetes</taxon>
        <taxon>Sordariomycetidae</taxon>
        <taxon>Sordariales</taxon>
        <taxon>Chaetomiaceae</taxon>
        <taxon>Dichotomopilus</taxon>
    </lineage>
</organism>
<feature type="compositionally biased region" description="Polar residues" evidence="5">
    <location>
        <begin position="12"/>
        <end position="22"/>
    </location>
</feature>
<keyword evidence="10" id="KW-1185">Reference proteome</keyword>
<keyword evidence="4 9" id="KW-0378">Hydrolase</keyword>
<dbReference type="Proteomes" id="UP001302676">
    <property type="component" value="Unassembled WGS sequence"/>
</dbReference>
<dbReference type="Pfam" id="PF21365">
    <property type="entry name" value="Glyco_hydro_31_3rd"/>
    <property type="match status" value="1"/>
</dbReference>
<evidence type="ECO:0000259" key="8">
    <source>
        <dbReference type="Pfam" id="PF21365"/>
    </source>
</evidence>
<dbReference type="EC" id="3.2.1.20" evidence="3"/>
<dbReference type="InterPro" id="IPR025887">
    <property type="entry name" value="Glyco_hydro_31_N_dom"/>
</dbReference>
<dbReference type="Pfam" id="PF01055">
    <property type="entry name" value="Glyco_hydro_31_2nd"/>
    <property type="match status" value="1"/>
</dbReference>
<gene>
    <name evidence="9" type="ORF">C8A04DRAFT_28864</name>
</gene>